<sequence length="144" mass="15126">FSGHVDITGIIVGDGDVNDNFGTNLITFLGTVSSHPVTDLPDESQFIDLKNETGTFLMAPGFNVSFGGNFSTLNGVIAANGIEFFGNAGGTVGGSVINYSNEPMTLTGNSDLFFEHSGAVEVPAGFDFDIELKYDPASYSEVLL</sequence>
<accession>X1GSD0</accession>
<feature type="non-terminal residue" evidence="1">
    <location>
        <position position="1"/>
    </location>
</feature>
<reference evidence="1" key="1">
    <citation type="journal article" date="2014" name="Front. Microbiol.">
        <title>High frequency of phylogenetically diverse reductive dehalogenase-homologous genes in deep subseafloor sedimentary metagenomes.</title>
        <authorList>
            <person name="Kawai M."/>
            <person name="Futagami T."/>
            <person name="Toyoda A."/>
            <person name="Takaki Y."/>
            <person name="Nishi S."/>
            <person name="Hori S."/>
            <person name="Arai W."/>
            <person name="Tsubouchi T."/>
            <person name="Morono Y."/>
            <person name="Uchiyama I."/>
            <person name="Ito T."/>
            <person name="Fujiyama A."/>
            <person name="Inagaki F."/>
            <person name="Takami H."/>
        </authorList>
    </citation>
    <scope>NUCLEOTIDE SEQUENCE</scope>
    <source>
        <strain evidence="1">Expedition CK06-06</strain>
    </source>
</reference>
<comment type="caution">
    <text evidence="1">The sequence shown here is derived from an EMBL/GenBank/DDBJ whole genome shotgun (WGS) entry which is preliminary data.</text>
</comment>
<protein>
    <submittedName>
        <fullName evidence="1">Uncharacterized protein</fullName>
    </submittedName>
</protein>
<name>X1GSD0_9ZZZZ</name>
<organism evidence="1">
    <name type="scientific">marine sediment metagenome</name>
    <dbReference type="NCBI Taxonomy" id="412755"/>
    <lineage>
        <taxon>unclassified sequences</taxon>
        <taxon>metagenomes</taxon>
        <taxon>ecological metagenomes</taxon>
    </lineage>
</organism>
<evidence type="ECO:0000313" key="1">
    <source>
        <dbReference type="EMBL" id="GAH60067.1"/>
    </source>
</evidence>
<dbReference type="EMBL" id="BARU01020078">
    <property type="protein sequence ID" value="GAH60067.1"/>
    <property type="molecule type" value="Genomic_DNA"/>
</dbReference>
<dbReference type="AlphaFoldDB" id="X1GSD0"/>
<proteinExistence type="predicted"/>
<gene>
    <name evidence="1" type="ORF">S03H2_33007</name>
</gene>